<dbReference type="PANTHER" id="PTHR40547:SF1">
    <property type="entry name" value="SLL0298 PROTEIN"/>
    <property type="match status" value="1"/>
</dbReference>
<keyword evidence="4" id="KW-1185">Reference proteome</keyword>
<protein>
    <recommendedName>
        <fullName evidence="2">DUF2062 domain-containing protein</fullName>
    </recommendedName>
</protein>
<accession>A0A1L3GJ92</accession>
<dbReference type="PANTHER" id="PTHR40547">
    <property type="entry name" value="SLL0298 PROTEIN"/>
    <property type="match status" value="1"/>
</dbReference>
<dbReference type="InterPro" id="IPR018639">
    <property type="entry name" value="DUF2062"/>
</dbReference>
<keyword evidence="1" id="KW-0812">Transmembrane</keyword>
<keyword evidence="1" id="KW-1133">Transmembrane helix</keyword>
<evidence type="ECO:0000313" key="3">
    <source>
        <dbReference type="EMBL" id="APG25989.1"/>
    </source>
</evidence>
<feature type="transmembrane region" description="Helical" evidence="1">
    <location>
        <begin position="63"/>
        <end position="83"/>
    </location>
</feature>
<keyword evidence="1" id="KW-0472">Membrane</keyword>
<dbReference type="RefSeq" id="WP_072287828.1">
    <property type="nucleotide sequence ID" value="NZ_CP015518.1"/>
</dbReference>
<dbReference type="AlphaFoldDB" id="A0A1L3GJ92"/>
<dbReference type="Pfam" id="PF09835">
    <property type="entry name" value="DUF2062"/>
    <property type="match status" value="1"/>
</dbReference>
<feature type="domain" description="DUF2062" evidence="2">
    <location>
        <begin position="9"/>
        <end position="149"/>
    </location>
</feature>
<evidence type="ECO:0000256" key="1">
    <source>
        <dbReference type="SAM" id="Phobius"/>
    </source>
</evidence>
<evidence type="ECO:0000259" key="2">
    <source>
        <dbReference type="Pfam" id="PF09835"/>
    </source>
</evidence>
<organism evidence="3 4">
    <name type="scientific">Syntrophotalea acetylenica</name>
    <name type="common">Pelobacter acetylenicus</name>
    <dbReference type="NCBI Taxonomy" id="29542"/>
    <lineage>
        <taxon>Bacteria</taxon>
        <taxon>Pseudomonadati</taxon>
        <taxon>Thermodesulfobacteriota</taxon>
        <taxon>Desulfuromonadia</taxon>
        <taxon>Desulfuromonadales</taxon>
        <taxon>Syntrophotaleaceae</taxon>
        <taxon>Syntrophotalea</taxon>
    </lineage>
</organism>
<name>A0A1L3GJ92_SYNAC</name>
<sequence>MYRRWPLARQLKLLVLKFMRLRGTPEEVAKGLALGIFIGLTPTFGFQMLLAVFLAVILNENKFAAVLGVWVTNPFTAPFIYALEYESGRILLGMDYVRMPESLSFSALKSLGWEVMLPLTFGSLLWAILCSVAVYLAAIRIIPLAQKWKISRWPRRPRRGQGREL</sequence>
<feature type="transmembrane region" description="Helical" evidence="1">
    <location>
        <begin position="32"/>
        <end position="56"/>
    </location>
</feature>
<proteinExistence type="predicted"/>
<feature type="transmembrane region" description="Helical" evidence="1">
    <location>
        <begin position="124"/>
        <end position="145"/>
    </location>
</feature>
<evidence type="ECO:0000313" key="4">
    <source>
        <dbReference type="Proteomes" id="UP000182264"/>
    </source>
</evidence>
<reference evidence="3 4" key="1">
    <citation type="journal article" date="2017" name="Genome Announc.">
        <title>Complete Genome Sequences of Two Acetylene-Fermenting Pelobacter acetylenicus Strains.</title>
        <authorList>
            <person name="Sutton J.M."/>
            <person name="Baesman S.M."/>
            <person name="Fierst J.L."/>
            <person name="Poret-Peterson A.T."/>
            <person name="Oremland R.S."/>
            <person name="Dunlap D.S."/>
            <person name="Akob D.M."/>
        </authorList>
    </citation>
    <scope>NUCLEOTIDE SEQUENCE [LARGE SCALE GENOMIC DNA]</scope>
    <source>
        <strain evidence="3 4">DSM 3247</strain>
    </source>
</reference>
<gene>
    <name evidence="3" type="ORF">A7E75_13965</name>
</gene>
<dbReference type="EMBL" id="CP015518">
    <property type="protein sequence ID" value="APG25989.1"/>
    <property type="molecule type" value="Genomic_DNA"/>
</dbReference>
<dbReference type="Proteomes" id="UP000182264">
    <property type="component" value="Chromosome"/>
</dbReference>